<comment type="caution">
    <text evidence="1">The sequence shown here is derived from an EMBL/GenBank/DDBJ whole genome shotgun (WGS) entry which is preliminary data.</text>
</comment>
<sequence>AEIAGRLGWGDPASVTHHKQIKELLHYRCFDVALTRNKGLVNMSTESLVNSELTKVNWKETHFRTLLKHTPYKGNDNAEYRSQLQVIMDVLQHFANDKKVTAKWITGIAIREAWYRELGLLMRDLL</sequence>
<proteinExistence type="predicted"/>
<dbReference type="AlphaFoldDB" id="X1EQ13"/>
<dbReference type="EMBL" id="BART01039107">
    <property type="protein sequence ID" value="GAH10743.1"/>
    <property type="molecule type" value="Genomic_DNA"/>
</dbReference>
<evidence type="ECO:0000313" key="1">
    <source>
        <dbReference type="EMBL" id="GAH10743.1"/>
    </source>
</evidence>
<accession>X1EQ13</accession>
<reference evidence="1" key="1">
    <citation type="journal article" date="2014" name="Front. Microbiol.">
        <title>High frequency of phylogenetically diverse reductive dehalogenase-homologous genes in deep subseafloor sedimentary metagenomes.</title>
        <authorList>
            <person name="Kawai M."/>
            <person name="Futagami T."/>
            <person name="Toyoda A."/>
            <person name="Takaki Y."/>
            <person name="Nishi S."/>
            <person name="Hori S."/>
            <person name="Arai W."/>
            <person name="Tsubouchi T."/>
            <person name="Morono Y."/>
            <person name="Uchiyama I."/>
            <person name="Ito T."/>
            <person name="Fujiyama A."/>
            <person name="Inagaki F."/>
            <person name="Takami H."/>
        </authorList>
    </citation>
    <scope>NUCLEOTIDE SEQUENCE</scope>
    <source>
        <strain evidence="1">Expedition CK06-06</strain>
    </source>
</reference>
<gene>
    <name evidence="1" type="ORF">S01H4_64474</name>
</gene>
<organism evidence="1">
    <name type="scientific">marine sediment metagenome</name>
    <dbReference type="NCBI Taxonomy" id="412755"/>
    <lineage>
        <taxon>unclassified sequences</taxon>
        <taxon>metagenomes</taxon>
        <taxon>ecological metagenomes</taxon>
    </lineage>
</organism>
<protein>
    <submittedName>
        <fullName evidence="1">Uncharacterized protein</fullName>
    </submittedName>
</protein>
<feature type="non-terminal residue" evidence="1">
    <location>
        <position position="1"/>
    </location>
</feature>
<name>X1EQ13_9ZZZZ</name>
<feature type="non-terminal residue" evidence="1">
    <location>
        <position position="126"/>
    </location>
</feature>